<evidence type="ECO:0000256" key="1">
    <source>
        <dbReference type="ARBA" id="ARBA00004141"/>
    </source>
</evidence>
<dbReference type="EMBL" id="LR594035">
    <property type="protein sequence ID" value="VTS37173.1"/>
    <property type="molecule type" value="Genomic_DNA"/>
</dbReference>
<comment type="subcellular location">
    <subcellularLocation>
        <location evidence="1">Membrane</location>
        <topology evidence="1">Multi-pass membrane protein</topology>
    </subcellularLocation>
</comment>
<protein>
    <submittedName>
        <fullName evidence="6">ABC transporter, permease protein</fullName>
    </submittedName>
</protein>
<organism evidence="6 7">
    <name type="scientific">Streptococcus pseudoporcinus</name>
    <dbReference type="NCBI Taxonomy" id="361101"/>
    <lineage>
        <taxon>Bacteria</taxon>
        <taxon>Bacillati</taxon>
        <taxon>Bacillota</taxon>
        <taxon>Bacilli</taxon>
        <taxon>Lactobacillales</taxon>
        <taxon>Streptococcaceae</taxon>
        <taxon>Streptococcus</taxon>
    </lineage>
</organism>
<dbReference type="InterPro" id="IPR035906">
    <property type="entry name" value="MetI-like_sf"/>
</dbReference>
<keyword evidence="2 5" id="KW-0812">Transmembrane</keyword>
<evidence type="ECO:0000256" key="5">
    <source>
        <dbReference type="SAM" id="Phobius"/>
    </source>
</evidence>
<evidence type="ECO:0000313" key="6">
    <source>
        <dbReference type="EMBL" id="VTS37173.1"/>
    </source>
</evidence>
<keyword evidence="3 5" id="KW-1133">Transmembrane helix</keyword>
<evidence type="ECO:0000256" key="3">
    <source>
        <dbReference type="ARBA" id="ARBA00022989"/>
    </source>
</evidence>
<dbReference type="Gene3D" id="1.10.3720.10">
    <property type="entry name" value="MetI-like"/>
    <property type="match status" value="1"/>
</dbReference>
<proteinExistence type="predicted"/>
<dbReference type="Proteomes" id="UP000304914">
    <property type="component" value="Chromosome"/>
</dbReference>
<sequence>MQVFDSIYMVQSVTSPAYQNTVSLVYLFYNQSFKYADIGYGATIVMLLLIIIMVITGIQMKVQKKWVHYH</sequence>
<dbReference type="AlphaFoldDB" id="A0A4U9Z9R7"/>
<evidence type="ECO:0000256" key="2">
    <source>
        <dbReference type="ARBA" id="ARBA00022692"/>
    </source>
</evidence>
<evidence type="ECO:0000313" key="7">
    <source>
        <dbReference type="Proteomes" id="UP000304914"/>
    </source>
</evidence>
<accession>A0A4U9Z9R7</accession>
<dbReference type="GO" id="GO:0016020">
    <property type="term" value="C:membrane"/>
    <property type="evidence" value="ECO:0007669"/>
    <property type="project" value="UniProtKB-SubCell"/>
</dbReference>
<dbReference type="STRING" id="873448.STRPO_0884"/>
<evidence type="ECO:0000256" key="4">
    <source>
        <dbReference type="ARBA" id="ARBA00023136"/>
    </source>
</evidence>
<keyword evidence="4 5" id="KW-0472">Membrane</keyword>
<gene>
    <name evidence="6" type="ORF">NCTC5385_01887</name>
</gene>
<reference evidence="6 7" key="1">
    <citation type="submission" date="2019-05" db="EMBL/GenBank/DDBJ databases">
        <authorList>
            <consortium name="Pathogen Informatics"/>
        </authorList>
    </citation>
    <scope>NUCLEOTIDE SEQUENCE [LARGE SCALE GENOMIC DNA]</scope>
    <source>
        <strain evidence="6 7">NCTC5385</strain>
    </source>
</reference>
<name>A0A4U9Z9R7_9STRE</name>
<feature type="transmembrane region" description="Helical" evidence="5">
    <location>
        <begin position="38"/>
        <end position="58"/>
    </location>
</feature>